<feature type="transmembrane region" description="Helical" evidence="5">
    <location>
        <begin position="37"/>
        <end position="55"/>
    </location>
</feature>
<name>A0A7Z0WTF1_9PSEU</name>
<dbReference type="SUPFAM" id="SSF103473">
    <property type="entry name" value="MFS general substrate transporter"/>
    <property type="match status" value="1"/>
</dbReference>
<sequence length="452" mass="46672">MVPVLLSGPLLSAMDAFIVTVAIPALQADLGAGPAQVQLIIAGYALTYGAGMITGGRLGDLFGRRRMFTLAIALFTVMSMLCGLATSPGFLLVARVAQGAAAALMVPQVLAIFSALYDGEARAKAINWYGVVAGLGAVLGQAVSGLLITADLFGTGWRACFLMNVPVGVAAVVLALRFVPETHAPGRPRLDLVGMVLVTGALLAVVVPLTVGRDHGWPGWTWVCFVAAVPLFVAFGRRERRAESPVVDLGLFRLRAFSVGMACQLVFWTGQGAYYLVLGLYAQLGRGLDALASGLLFVVVNVGFLASALVARRLADLLGRDVLTLGAGLRIVALTAQLVFVARAGDGGDVGWLVPWLLLDGAGMGLIVAPLSTTVLARVPHAQVGSASGVLSTGVQVGVSLGVALVGLIFYGALDGGGYAQAFGRSLLYPIGVGLVLVLLVRFLPARKADDG</sequence>
<dbReference type="GO" id="GO:0022857">
    <property type="term" value="F:transmembrane transporter activity"/>
    <property type="evidence" value="ECO:0007669"/>
    <property type="project" value="InterPro"/>
</dbReference>
<feature type="transmembrane region" description="Helical" evidence="5">
    <location>
        <begin position="256"/>
        <end position="278"/>
    </location>
</feature>
<dbReference type="InterPro" id="IPR036259">
    <property type="entry name" value="MFS_trans_sf"/>
</dbReference>
<gene>
    <name evidence="7" type="ORF">BLA60_04405</name>
</gene>
<evidence type="ECO:0000256" key="4">
    <source>
        <dbReference type="ARBA" id="ARBA00023136"/>
    </source>
</evidence>
<feature type="transmembrane region" description="Helical" evidence="5">
    <location>
        <begin position="290"/>
        <end position="310"/>
    </location>
</feature>
<feature type="transmembrane region" description="Helical" evidence="5">
    <location>
        <begin position="389"/>
        <end position="414"/>
    </location>
</feature>
<evidence type="ECO:0000256" key="2">
    <source>
        <dbReference type="ARBA" id="ARBA00022692"/>
    </source>
</evidence>
<proteinExistence type="predicted"/>
<feature type="transmembrane region" description="Helical" evidence="5">
    <location>
        <begin position="426"/>
        <end position="444"/>
    </location>
</feature>
<feature type="transmembrane region" description="Helical" evidence="5">
    <location>
        <begin position="322"/>
        <end position="342"/>
    </location>
</feature>
<feature type="transmembrane region" description="Helical" evidence="5">
    <location>
        <begin position="190"/>
        <end position="211"/>
    </location>
</feature>
<dbReference type="PANTHER" id="PTHR42718">
    <property type="entry name" value="MAJOR FACILITATOR SUPERFAMILY MULTIDRUG TRANSPORTER MFSC"/>
    <property type="match status" value="1"/>
</dbReference>
<feature type="transmembrane region" description="Helical" evidence="5">
    <location>
        <begin position="156"/>
        <end position="178"/>
    </location>
</feature>
<comment type="caution">
    <text evidence="7">The sequence shown here is derived from an EMBL/GenBank/DDBJ whole genome shotgun (WGS) entry which is preliminary data.</text>
</comment>
<reference evidence="7 8" key="1">
    <citation type="submission" date="2016-12" db="EMBL/GenBank/DDBJ databases">
        <title>The draft genome sequence of Actinophytocola xinjiangensis.</title>
        <authorList>
            <person name="Wang W."/>
            <person name="Yuan L."/>
        </authorList>
    </citation>
    <scope>NUCLEOTIDE SEQUENCE [LARGE SCALE GENOMIC DNA]</scope>
    <source>
        <strain evidence="7 8">CGMCC 4.4663</strain>
    </source>
</reference>
<keyword evidence="2 5" id="KW-0812">Transmembrane</keyword>
<feature type="transmembrane region" description="Helical" evidence="5">
    <location>
        <begin position="128"/>
        <end position="150"/>
    </location>
</feature>
<evidence type="ECO:0000256" key="3">
    <source>
        <dbReference type="ARBA" id="ARBA00022989"/>
    </source>
</evidence>
<feature type="transmembrane region" description="Helical" evidence="5">
    <location>
        <begin position="217"/>
        <end position="235"/>
    </location>
</feature>
<dbReference type="Gene3D" id="1.20.1250.20">
    <property type="entry name" value="MFS general substrate transporter like domains"/>
    <property type="match status" value="1"/>
</dbReference>
<feature type="transmembrane region" description="Helical" evidence="5">
    <location>
        <begin position="92"/>
        <end position="116"/>
    </location>
</feature>
<dbReference type="GO" id="GO:0005886">
    <property type="term" value="C:plasma membrane"/>
    <property type="evidence" value="ECO:0007669"/>
    <property type="project" value="UniProtKB-SubCell"/>
</dbReference>
<dbReference type="Gene3D" id="1.20.1720.10">
    <property type="entry name" value="Multidrug resistance protein D"/>
    <property type="match status" value="1"/>
</dbReference>
<dbReference type="PANTHER" id="PTHR42718:SF39">
    <property type="entry name" value="ACTINORHODIN TRANSPORTER-RELATED"/>
    <property type="match status" value="1"/>
</dbReference>
<organism evidence="7 8">
    <name type="scientific">Actinophytocola xinjiangensis</name>
    <dbReference type="NCBI Taxonomy" id="485602"/>
    <lineage>
        <taxon>Bacteria</taxon>
        <taxon>Bacillati</taxon>
        <taxon>Actinomycetota</taxon>
        <taxon>Actinomycetes</taxon>
        <taxon>Pseudonocardiales</taxon>
        <taxon>Pseudonocardiaceae</taxon>
    </lineage>
</organism>
<dbReference type="PROSITE" id="PS50850">
    <property type="entry name" value="MFS"/>
    <property type="match status" value="1"/>
</dbReference>
<dbReference type="AlphaFoldDB" id="A0A7Z0WTF1"/>
<keyword evidence="4 5" id="KW-0472">Membrane</keyword>
<dbReference type="InterPro" id="IPR020846">
    <property type="entry name" value="MFS_dom"/>
</dbReference>
<evidence type="ECO:0000313" key="8">
    <source>
        <dbReference type="Proteomes" id="UP000185696"/>
    </source>
</evidence>
<keyword evidence="3 5" id="KW-1133">Transmembrane helix</keyword>
<comment type="subcellular location">
    <subcellularLocation>
        <location evidence="1">Cell membrane</location>
        <topology evidence="1">Multi-pass membrane protein</topology>
    </subcellularLocation>
</comment>
<feature type="domain" description="Major facilitator superfamily (MFS) profile" evidence="6">
    <location>
        <begin position="1"/>
        <end position="449"/>
    </location>
</feature>
<dbReference type="InterPro" id="IPR011701">
    <property type="entry name" value="MFS"/>
</dbReference>
<accession>A0A7Z0WTF1</accession>
<dbReference type="OrthoDB" id="4532109at2"/>
<protein>
    <submittedName>
        <fullName evidence="7">MFS transporter</fullName>
    </submittedName>
</protein>
<evidence type="ECO:0000259" key="6">
    <source>
        <dbReference type="PROSITE" id="PS50850"/>
    </source>
</evidence>
<evidence type="ECO:0000256" key="1">
    <source>
        <dbReference type="ARBA" id="ARBA00004651"/>
    </source>
</evidence>
<feature type="transmembrane region" description="Helical" evidence="5">
    <location>
        <begin position="354"/>
        <end position="377"/>
    </location>
</feature>
<evidence type="ECO:0000313" key="7">
    <source>
        <dbReference type="EMBL" id="OLF14579.1"/>
    </source>
</evidence>
<evidence type="ECO:0000256" key="5">
    <source>
        <dbReference type="SAM" id="Phobius"/>
    </source>
</evidence>
<dbReference type="CDD" id="cd17321">
    <property type="entry name" value="MFS_MMR_MDR_like"/>
    <property type="match status" value="1"/>
</dbReference>
<keyword evidence="8" id="KW-1185">Reference proteome</keyword>
<feature type="transmembrane region" description="Helical" evidence="5">
    <location>
        <begin position="67"/>
        <end position="86"/>
    </location>
</feature>
<dbReference type="Proteomes" id="UP000185696">
    <property type="component" value="Unassembled WGS sequence"/>
</dbReference>
<dbReference type="EMBL" id="MSIF01000001">
    <property type="protein sequence ID" value="OLF14579.1"/>
    <property type="molecule type" value="Genomic_DNA"/>
</dbReference>
<dbReference type="Pfam" id="PF07690">
    <property type="entry name" value="MFS_1"/>
    <property type="match status" value="1"/>
</dbReference>